<dbReference type="SUPFAM" id="SSF48403">
    <property type="entry name" value="Ankyrin repeat"/>
    <property type="match status" value="1"/>
</dbReference>
<organism evidence="5 6">
    <name type="scientific">Gonium pectorale</name>
    <name type="common">Green alga</name>
    <dbReference type="NCBI Taxonomy" id="33097"/>
    <lineage>
        <taxon>Eukaryota</taxon>
        <taxon>Viridiplantae</taxon>
        <taxon>Chlorophyta</taxon>
        <taxon>core chlorophytes</taxon>
        <taxon>Chlorophyceae</taxon>
        <taxon>CS clade</taxon>
        <taxon>Chlamydomonadales</taxon>
        <taxon>Volvocaceae</taxon>
        <taxon>Gonium</taxon>
    </lineage>
</organism>
<evidence type="ECO:0000313" key="5">
    <source>
        <dbReference type="EMBL" id="KXZ41518.1"/>
    </source>
</evidence>
<dbReference type="OrthoDB" id="539213at2759"/>
<evidence type="ECO:0000313" key="6">
    <source>
        <dbReference type="Proteomes" id="UP000075714"/>
    </source>
</evidence>
<feature type="compositionally biased region" description="Basic and acidic residues" evidence="2">
    <location>
        <begin position="435"/>
        <end position="452"/>
    </location>
</feature>
<feature type="repeat" description="ANK" evidence="1">
    <location>
        <begin position="252"/>
        <end position="284"/>
    </location>
</feature>
<feature type="compositionally biased region" description="Low complexity" evidence="2">
    <location>
        <begin position="385"/>
        <end position="410"/>
    </location>
</feature>
<dbReference type="Gene3D" id="3.30.1370.50">
    <property type="entry name" value="R3H-like domain"/>
    <property type="match status" value="1"/>
</dbReference>
<dbReference type="InterPro" id="IPR036867">
    <property type="entry name" value="R3H_dom_sf"/>
</dbReference>
<evidence type="ECO:0000256" key="1">
    <source>
        <dbReference type="PROSITE-ProRule" id="PRU00023"/>
    </source>
</evidence>
<feature type="compositionally biased region" description="Pro residues" evidence="2">
    <location>
        <begin position="472"/>
        <end position="482"/>
    </location>
</feature>
<keyword evidence="3" id="KW-0472">Membrane</keyword>
<dbReference type="STRING" id="33097.A0A150FVB5"/>
<accession>A0A150FVB5</accession>
<dbReference type="Gene3D" id="1.25.40.20">
    <property type="entry name" value="Ankyrin repeat-containing domain"/>
    <property type="match status" value="1"/>
</dbReference>
<comment type="caution">
    <text evidence="5">The sequence shown here is derived from an EMBL/GenBank/DDBJ whole genome shotgun (WGS) entry which is preliminary data.</text>
</comment>
<dbReference type="InterPro" id="IPR036770">
    <property type="entry name" value="Ankyrin_rpt-contain_sf"/>
</dbReference>
<dbReference type="InterPro" id="IPR001374">
    <property type="entry name" value="R3H_dom"/>
</dbReference>
<feature type="domain" description="R3H" evidence="4">
    <location>
        <begin position="82"/>
        <end position="152"/>
    </location>
</feature>
<keyword evidence="1" id="KW-0040">ANK repeat</keyword>
<dbReference type="AlphaFoldDB" id="A0A150FVB5"/>
<proteinExistence type="predicted"/>
<sequence>MSRKKSAGKKKAGVTSGAVKPGGAGASGSAPAEASGAVLALSISAPPIFWKALAEAECPAELDVDLEQTPAPAVAEGTIAAPDVTELLKWFAKGVAAAAEAGSARLNFAASLSKEERAAVHSAIGAAGLAPALESSSEGVGEARRLSVYKKGAAPAKAPADPELLERAATLYKWARDAGLTSFSRDEIAEQLAAGPDGAGLAAPLAAVWKARSAEQADVAALAAAVEADDAARVAELLKSKPGLVNAVNSRTGQPALHAAARVGAVAALRAAVAAGAGLEDKDAHGRTALQISRTFEQCDAEAALLQLGAHDPEAGKFPINRGVAELVAKTVKAAEAPKPAPAAAAEAPQAEALKAAPAAAPQLEAPKAVLAAAEAAAKPAPAAAEAGAPKPATEAAAAKPVAEVTKPAPSTTESSVEPLKLSAGTLPPVAVPKPLDHHKPGEQEARKRFADDALSPTAAKVPKGAEGVSPQPVPPPAAAAAPAPPAVAAAAAAPQPSAAAQPAPKAADTAAAPLAVAAAAAPAAAAPVAATAPVASSAPEPAAVADAAPTAVAGGGGGEGLPAKLKALVAEGKAWAAQHAGFLGYAGVTAFFASITMLALRRR</sequence>
<keyword evidence="3" id="KW-0812">Transmembrane</keyword>
<dbReference type="InterPro" id="IPR002110">
    <property type="entry name" value="Ankyrin_rpt"/>
</dbReference>
<keyword evidence="6" id="KW-1185">Reference proteome</keyword>
<feature type="transmembrane region" description="Helical" evidence="3">
    <location>
        <begin position="583"/>
        <end position="601"/>
    </location>
</feature>
<feature type="region of interest" description="Disordered" evidence="2">
    <location>
        <begin position="385"/>
        <end position="482"/>
    </location>
</feature>
<feature type="region of interest" description="Disordered" evidence="2">
    <location>
        <begin position="1"/>
        <end position="31"/>
    </location>
</feature>
<reference evidence="6" key="1">
    <citation type="journal article" date="2016" name="Nat. Commun.">
        <title>The Gonium pectorale genome demonstrates co-option of cell cycle regulation during the evolution of multicellularity.</title>
        <authorList>
            <person name="Hanschen E.R."/>
            <person name="Marriage T.N."/>
            <person name="Ferris P.J."/>
            <person name="Hamaji T."/>
            <person name="Toyoda A."/>
            <person name="Fujiyama A."/>
            <person name="Neme R."/>
            <person name="Noguchi H."/>
            <person name="Minakuchi Y."/>
            <person name="Suzuki M."/>
            <person name="Kawai-Toyooka H."/>
            <person name="Smith D.R."/>
            <person name="Sparks H."/>
            <person name="Anderson J."/>
            <person name="Bakaric R."/>
            <person name="Luria V."/>
            <person name="Karger A."/>
            <person name="Kirschner M.W."/>
            <person name="Durand P.M."/>
            <person name="Michod R.E."/>
            <person name="Nozaki H."/>
            <person name="Olson B.J."/>
        </authorList>
    </citation>
    <scope>NUCLEOTIDE SEQUENCE [LARGE SCALE GENOMIC DNA]</scope>
    <source>
        <strain evidence="6">NIES-2863</strain>
    </source>
</reference>
<evidence type="ECO:0000256" key="2">
    <source>
        <dbReference type="SAM" id="MobiDB-lite"/>
    </source>
</evidence>
<gene>
    <name evidence="5" type="ORF">GPECTOR_417g272</name>
</gene>
<dbReference type="PROSITE" id="PS51061">
    <property type="entry name" value="R3H"/>
    <property type="match status" value="1"/>
</dbReference>
<name>A0A150FVB5_GONPE</name>
<feature type="compositionally biased region" description="Basic residues" evidence="2">
    <location>
        <begin position="1"/>
        <end position="12"/>
    </location>
</feature>
<dbReference type="GO" id="GO:0003676">
    <property type="term" value="F:nucleic acid binding"/>
    <property type="evidence" value="ECO:0007669"/>
    <property type="project" value="UniProtKB-UniRule"/>
</dbReference>
<evidence type="ECO:0000256" key="3">
    <source>
        <dbReference type="SAM" id="Phobius"/>
    </source>
</evidence>
<dbReference type="EMBL" id="LSYV01000414">
    <property type="protein sequence ID" value="KXZ41518.1"/>
    <property type="molecule type" value="Genomic_DNA"/>
</dbReference>
<protein>
    <recommendedName>
        <fullName evidence="4">R3H domain-containing protein</fullName>
    </recommendedName>
</protein>
<dbReference type="Proteomes" id="UP000075714">
    <property type="component" value="Unassembled WGS sequence"/>
</dbReference>
<dbReference type="PROSITE" id="PS50088">
    <property type="entry name" value="ANK_REPEAT"/>
    <property type="match status" value="1"/>
</dbReference>
<keyword evidence="3" id="KW-1133">Transmembrane helix</keyword>
<evidence type="ECO:0000259" key="4">
    <source>
        <dbReference type="PROSITE" id="PS51061"/>
    </source>
</evidence>